<evidence type="ECO:0000256" key="2">
    <source>
        <dbReference type="ARBA" id="ARBA00007441"/>
    </source>
</evidence>
<evidence type="ECO:0000259" key="6">
    <source>
        <dbReference type="Pfam" id="PF00155"/>
    </source>
</evidence>
<dbReference type="InterPro" id="IPR015424">
    <property type="entry name" value="PyrdxlP-dep_Trfase"/>
</dbReference>
<evidence type="ECO:0000313" key="7">
    <source>
        <dbReference type="EMBL" id="AGW27192.1"/>
    </source>
</evidence>
<comment type="similarity">
    <text evidence="2">Belongs to the class-I pyridoxal-phosphate-dependent aminotransferase family.</text>
</comment>
<dbReference type="PROSITE" id="PS00105">
    <property type="entry name" value="AA_TRANSFER_CLASS_1"/>
    <property type="match status" value="1"/>
</dbReference>
<dbReference type="InterPro" id="IPR004839">
    <property type="entry name" value="Aminotransferase_I/II_large"/>
</dbReference>
<evidence type="ECO:0000256" key="1">
    <source>
        <dbReference type="ARBA" id="ARBA00001933"/>
    </source>
</evidence>
<accession>U3N652</accession>
<feature type="domain" description="Aminotransferase class I/classII large" evidence="6">
    <location>
        <begin position="35"/>
        <end position="342"/>
    </location>
</feature>
<comment type="cofactor">
    <cofactor evidence="1">
        <name>pyridoxal 5'-phosphate</name>
        <dbReference type="ChEBI" id="CHEBI:597326"/>
    </cofactor>
</comment>
<dbReference type="PANTHER" id="PTHR45744">
    <property type="entry name" value="TYROSINE AMINOTRANSFERASE"/>
    <property type="match status" value="1"/>
</dbReference>
<sequence>MDVRNNGGGQEIEAPNNITIKGILRLLMANTDGCKKVISLGIGDPTAYSCFHTTSAAQETVVEALQSAKFNGYSPTVGLPETRKAVAEYLSLDLPYSLQPDDVYITAGCTQAIEIAVSILSRPGCNILLPRPGFPIYGLCAAFRHVETRYFDLLPHKQWEVDLKAVENLADHNTVAMVVINPGNPCGNVYTYHHLKQIAETAKRLGIIVIADEVYGHLAFGTNEFVAMGVFGSVAPVITLGSLSKRWLVPGWRLGWLVTNDPDGILKSPKFVERLEKYCDICGGPATFIQAAVPAIVRETQKVFFSKTINILKQTCGICCRKIKEIECISCPCKPQGSMALMVGI</sequence>
<dbReference type="SUPFAM" id="SSF53383">
    <property type="entry name" value="PLP-dependent transferases"/>
    <property type="match status" value="1"/>
</dbReference>
<dbReference type="GO" id="GO:0030170">
    <property type="term" value="F:pyridoxal phosphate binding"/>
    <property type="evidence" value="ECO:0007669"/>
    <property type="project" value="InterPro"/>
</dbReference>
<dbReference type="EMBL" id="KF220555">
    <property type="protein sequence ID" value="AGW27192.1"/>
    <property type="molecule type" value="mRNA"/>
</dbReference>
<dbReference type="AlphaFoldDB" id="U3N652"/>
<dbReference type="InterPro" id="IPR004838">
    <property type="entry name" value="NHTrfase_class1_PyrdxlP-BS"/>
</dbReference>
<evidence type="ECO:0000256" key="3">
    <source>
        <dbReference type="ARBA" id="ARBA00022576"/>
    </source>
</evidence>
<keyword evidence="5" id="KW-0663">Pyridoxal phosphate</keyword>
<reference evidence="7" key="1">
    <citation type="submission" date="2013-06" db="EMBL/GenBank/DDBJ databases">
        <title>Genome-wide identification and profiling of novel genes involved in phenolic acids biosynthesis pathway in salvia miltiorrhiza.</title>
        <authorList>
            <person name="Chen S.L."/>
            <person name="Wang B."/>
            <person name="Sun W."/>
            <person name="Xu H.B."/>
        </authorList>
    </citation>
    <scope>NUCLEOTIDE SEQUENCE</scope>
</reference>
<keyword evidence="4 7" id="KW-0808">Transferase</keyword>
<dbReference type="GO" id="GO:0004838">
    <property type="term" value="F:L-tyrosine-2-oxoglutarate transaminase activity"/>
    <property type="evidence" value="ECO:0007669"/>
    <property type="project" value="TreeGrafter"/>
</dbReference>
<dbReference type="InterPro" id="IPR015421">
    <property type="entry name" value="PyrdxlP-dep_Trfase_major"/>
</dbReference>
<dbReference type="Pfam" id="PF00155">
    <property type="entry name" value="Aminotran_1_2"/>
    <property type="match status" value="1"/>
</dbReference>
<protein>
    <submittedName>
        <fullName evidence="7">Tyrosine aminotransferase 3</fullName>
    </submittedName>
</protein>
<dbReference type="FunFam" id="3.40.640.10:FF:000048">
    <property type="entry name" value="tyrosine aminotransferase"/>
    <property type="match status" value="1"/>
</dbReference>
<name>U3N652_SALMI</name>
<dbReference type="GO" id="GO:0006572">
    <property type="term" value="P:L-tyrosine catabolic process"/>
    <property type="evidence" value="ECO:0007669"/>
    <property type="project" value="TreeGrafter"/>
</dbReference>
<dbReference type="SMR" id="U3N652"/>
<gene>
    <name evidence="7" type="primary">TAT3</name>
</gene>
<dbReference type="Gene3D" id="3.40.640.10">
    <property type="entry name" value="Type I PLP-dependent aspartate aminotransferase-like (Major domain)"/>
    <property type="match status" value="1"/>
</dbReference>
<dbReference type="CDD" id="cd00609">
    <property type="entry name" value="AAT_like"/>
    <property type="match status" value="1"/>
</dbReference>
<dbReference type="NCBIfam" id="TIGR01265">
    <property type="entry name" value="tyr_nico_aTase"/>
    <property type="match status" value="1"/>
</dbReference>
<evidence type="ECO:0000256" key="5">
    <source>
        <dbReference type="ARBA" id="ARBA00022898"/>
    </source>
</evidence>
<proteinExistence type="evidence at transcript level"/>
<dbReference type="PANTHER" id="PTHR45744:SF2">
    <property type="entry name" value="TYROSINE AMINOTRANSFERASE"/>
    <property type="match status" value="1"/>
</dbReference>
<dbReference type="InterPro" id="IPR005958">
    <property type="entry name" value="TyrNic_aminoTrfase"/>
</dbReference>
<dbReference type="InterPro" id="IPR015422">
    <property type="entry name" value="PyrdxlP-dep_Trfase_small"/>
</dbReference>
<keyword evidence="3 7" id="KW-0032">Aminotransferase</keyword>
<organism evidence="7">
    <name type="scientific">Salvia miltiorrhiza</name>
    <name type="common">Chinese sage</name>
    <dbReference type="NCBI Taxonomy" id="226208"/>
    <lineage>
        <taxon>Eukaryota</taxon>
        <taxon>Viridiplantae</taxon>
        <taxon>Streptophyta</taxon>
        <taxon>Embryophyta</taxon>
        <taxon>Tracheophyta</taxon>
        <taxon>Spermatophyta</taxon>
        <taxon>Magnoliopsida</taxon>
        <taxon>eudicotyledons</taxon>
        <taxon>Gunneridae</taxon>
        <taxon>Pentapetalae</taxon>
        <taxon>asterids</taxon>
        <taxon>lamiids</taxon>
        <taxon>Lamiales</taxon>
        <taxon>Lamiaceae</taxon>
        <taxon>Nepetoideae</taxon>
        <taxon>Mentheae</taxon>
        <taxon>Salviinae</taxon>
        <taxon>Salvia</taxon>
        <taxon>Salvia incertae sedis</taxon>
    </lineage>
</organism>
<dbReference type="Gene3D" id="3.90.1150.10">
    <property type="entry name" value="Aspartate Aminotransferase, domain 1"/>
    <property type="match status" value="1"/>
</dbReference>
<evidence type="ECO:0000256" key="4">
    <source>
        <dbReference type="ARBA" id="ARBA00022679"/>
    </source>
</evidence>